<dbReference type="InterPro" id="IPR035414">
    <property type="entry name" value="Peptidase_M1_pepN_Ig-like"/>
</dbReference>
<gene>
    <name evidence="5" type="primary">pepN_3</name>
    <name evidence="5" type="ORF">NCTC8179_02477</name>
</gene>
<dbReference type="Gene3D" id="2.60.40.1840">
    <property type="match status" value="1"/>
</dbReference>
<dbReference type="InterPro" id="IPR038438">
    <property type="entry name" value="PepN_Ig-like_sf"/>
</dbReference>
<dbReference type="Proteomes" id="UP000255543">
    <property type="component" value="Unassembled WGS sequence"/>
</dbReference>
<evidence type="ECO:0000313" key="6">
    <source>
        <dbReference type="Proteomes" id="UP000255543"/>
    </source>
</evidence>
<dbReference type="Pfam" id="PF17432">
    <property type="entry name" value="DUF3458_C"/>
    <property type="match status" value="1"/>
</dbReference>
<dbReference type="InterPro" id="IPR024601">
    <property type="entry name" value="Peptidase_M1_pepN_C"/>
</dbReference>
<evidence type="ECO:0000256" key="1">
    <source>
        <dbReference type="ARBA" id="ARBA00022438"/>
    </source>
</evidence>
<dbReference type="Pfam" id="PF01433">
    <property type="entry name" value="Peptidase_M1"/>
    <property type="match status" value="1"/>
</dbReference>
<dbReference type="AlphaFoldDB" id="A0A376ZU02"/>
<evidence type="ECO:0000259" key="4">
    <source>
        <dbReference type="Pfam" id="PF17432"/>
    </source>
</evidence>
<dbReference type="FunFam" id="1.25.50.10:FF:000001">
    <property type="entry name" value="Aminopeptidase N"/>
    <property type="match status" value="1"/>
</dbReference>
<dbReference type="FunFam" id="2.60.40.1840:FF:000001">
    <property type="entry name" value="Aminopeptidase N"/>
    <property type="match status" value="1"/>
</dbReference>
<keyword evidence="1 5" id="KW-0031">Aminopeptidase</keyword>
<feature type="domain" description="Peptidase M1 alanyl aminopeptidase Ig-like fold" evidence="3">
    <location>
        <begin position="97"/>
        <end position="198"/>
    </location>
</feature>
<dbReference type="Pfam" id="PF11940">
    <property type="entry name" value="DUF3458"/>
    <property type="match status" value="1"/>
</dbReference>
<organism evidence="5 6">
    <name type="scientific">Escherichia coli</name>
    <dbReference type="NCBI Taxonomy" id="562"/>
    <lineage>
        <taxon>Bacteria</taxon>
        <taxon>Pseudomonadati</taxon>
        <taxon>Pseudomonadota</taxon>
        <taxon>Gammaproteobacteria</taxon>
        <taxon>Enterobacterales</taxon>
        <taxon>Enterobacteriaceae</taxon>
        <taxon>Escherichia</taxon>
    </lineage>
</organism>
<sequence length="523" mass="59078">MRGLQFAEDASPMAHPIRPDMVIEMNNFYTLTVYEKGAEVIRMIHTLLGEENFQKGMQLYFERHDGSAATCDDFVQAMEDASNVDLSHFRRWYSQSGTPIVTVKDDYNPETEQYTLTISQRTPATPDQAEKQPLHIPFAIELYDNEGKVIPLQKGGHPVNSVLNVTQAEQTFVFDNVYFQPVPALLCEFSAPVKLEYKWSDQQLTFLMRHARNDFSRWDAAQSLLATYIKLNVARHQQGQPLSLPVHVADAFRAVLLDEKIDPALAAEILTLPSVNEMAELFDIIDPIAIAEVREALTRTLATELADELLAIYNANYQSEYRVEHEDIAKRTLRNACLRFLAFGETHLADVLVSKQYHEANNMTDALAALSAAVAAQLPCRDALMQEYDDKWHQDGLVMDKWFILQATSPAANVLETVRGLLQHRSFTMSNPNRIRSLIGAFAGSNPAAFHAEDGSGYQFLVEMLTDLNSRNPQVASRLIEPLIRLKRYDAKRQEKMRAALEQLKGLENLSGDLYEKITKALA</sequence>
<evidence type="ECO:0000259" key="3">
    <source>
        <dbReference type="Pfam" id="PF11940"/>
    </source>
</evidence>
<dbReference type="InterPro" id="IPR012779">
    <property type="entry name" value="Peptidase_M1_pepN"/>
</dbReference>
<name>A0A376ZU02_ECOLX</name>
<keyword evidence="5" id="KW-0378">Hydrolase</keyword>
<evidence type="ECO:0000313" key="5">
    <source>
        <dbReference type="EMBL" id="STK76246.1"/>
    </source>
</evidence>
<dbReference type="InterPro" id="IPR037144">
    <property type="entry name" value="Peptidase_M1_pepN_C_sf"/>
</dbReference>
<reference evidence="5 6" key="1">
    <citation type="submission" date="2018-06" db="EMBL/GenBank/DDBJ databases">
        <authorList>
            <consortium name="Pathogen Informatics"/>
            <person name="Doyle S."/>
        </authorList>
    </citation>
    <scope>NUCLEOTIDE SEQUENCE [LARGE SCALE GENOMIC DNA]</scope>
    <source>
        <strain evidence="5 6">NCTC8179</strain>
    </source>
</reference>
<dbReference type="EC" id="3.4.11.2" evidence="5"/>
<dbReference type="InterPro" id="IPR014782">
    <property type="entry name" value="Peptidase_M1_dom"/>
</dbReference>
<feature type="domain" description="Peptidase M1 membrane alanine aminopeptidase" evidence="2">
    <location>
        <begin position="5"/>
        <end position="92"/>
    </location>
</feature>
<protein>
    <submittedName>
        <fullName evidence="5">Aminopeptidase N</fullName>
        <ecNumber evidence="5">3.4.11.2</ecNumber>
    </submittedName>
</protein>
<dbReference type="SUPFAM" id="SSF55486">
    <property type="entry name" value="Metalloproteases ('zincins'), catalytic domain"/>
    <property type="match status" value="1"/>
</dbReference>
<dbReference type="PANTHER" id="PTHR46322:SF1">
    <property type="entry name" value="PUROMYCIN-SENSITIVE AMINOPEPTIDASE"/>
    <property type="match status" value="1"/>
</dbReference>
<dbReference type="EMBL" id="UGEB01000001">
    <property type="protein sequence ID" value="STK76246.1"/>
    <property type="molecule type" value="Genomic_DNA"/>
</dbReference>
<dbReference type="InterPro" id="IPR027268">
    <property type="entry name" value="Peptidase_M4/M1_CTD_sf"/>
</dbReference>
<proteinExistence type="predicted"/>
<accession>A0A376ZU02</accession>
<dbReference type="GO" id="GO:0008270">
    <property type="term" value="F:zinc ion binding"/>
    <property type="evidence" value="ECO:0007669"/>
    <property type="project" value="InterPro"/>
</dbReference>
<evidence type="ECO:0000259" key="2">
    <source>
        <dbReference type="Pfam" id="PF01433"/>
    </source>
</evidence>
<dbReference type="GO" id="GO:0016285">
    <property type="term" value="F:alanyl aminopeptidase activity"/>
    <property type="evidence" value="ECO:0007669"/>
    <property type="project" value="UniProtKB-EC"/>
</dbReference>
<dbReference type="PANTHER" id="PTHR46322">
    <property type="entry name" value="PUROMYCIN-SENSITIVE AMINOPEPTIDASE"/>
    <property type="match status" value="1"/>
</dbReference>
<dbReference type="Gene3D" id="1.25.50.10">
    <property type="entry name" value="Peptidase M1, alanyl aminopeptidase, C-terminal domain"/>
    <property type="match status" value="1"/>
</dbReference>
<feature type="domain" description="Peptidase M1 alanyl aminopeptidase C-terminal" evidence="4">
    <location>
        <begin position="201"/>
        <end position="523"/>
    </location>
</feature>
<keyword evidence="1 5" id="KW-0645">Protease</keyword>
<dbReference type="GO" id="GO:0008237">
    <property type="term" value="F:metallopeptidase activity"/>
    <property type="evidence" value="ECO:0007669"/>
    <property type="project" value="InterPro"/>
</dbReference>
<dbReference type="Gene3D" id="1.10.390.10">
    <property type="entry name" value="Neutral Protease Domain 2"/>
    <property type="match status" value="1"/>
</dbReference>